<sequence length="150" mass="16745">MMGDGLTDPAKMVERAEVHGGLGDTLFEVRHEWAAVALFYAAYHLVKASFVSDPIFDDRMRLQAIDHRLRPEDRFVTKHSYGGIGPRATRLGVDEIVTFLYPAINHDYTYLHVASCDVRYRGGLRAISLDSLHASHEAVKSAFQSGELLA</sequence>
<protein>
    <submittedName>
        <fullName evidence="1">Uncharacterized protein</fullName>
    </submittedName>
</protein>
<dbReference type="EMBL" id="CP163302">
    <property type="protein sequence ID" value="XDP43815.1"/>
    <property type="molecule type" value="Genomic_DNA"/>
</dbReference>
<name>A0AB39KZ25_9MICC</name>
<reference evidence="1" key="1">
    <citation type="submission" date="2024-07" db="EMBL/GenBank/DDBJ databases">
        <authorList>
            <person name="fu j."/>
        </authorList>
    </citation>
    <scope>NUCLEOTIDE SEQUENCE</scope>
    <source>
        <strain evidence="1">P10A9</strain>
    </source>
</reference>
<dbReference type="AlphaFoldDB" id="A0AB39KZ25"/>
<dbReference type="RefSeq" id="WP_369044703.1">
    <property type="nucleotide sequence ID" value="NZ_CP163302.1"/>
</dbReference>
<evidence type="ECO:0000313" key="1">
    <source>
        <dbReference type="EMBL" id="XDP43815.1"/>
    </source>
</evidence>
<proteinExistence type="predicted"/>
<dbReference type="KEGG" id="spue:AB5L97_10890"/>
<organism evidence="1">
    <name type="scientific">Sinomonas puerhi</name>
    <dbReference type="NCBI Taxonomy" id="3238584"/>
    <lineage>
        <taxon>Bacteria</taxon>
        <taxon>Bacillati</taxon>
        <taxon>Actinomycetota</taxon>
        <taxon>Actinomycetes</taxon>
        <taxon>Micrococcales</taxon>
        <taxon>Micrococcaceae</taxon>
        <taxon>Sinomonas</taxon>
    </lineage>
</organism>
<accession>A0AB39KZ25</accession>
<gene>
    <name evidence="1" type="ORF">AB5L97_10890</name>
</gene>